<dbReference type="EMBL" id="JACYTP010000009">
    <property type="protein sequence ID" value="MBD8513801.1"/>
    <property type="molecule type" value="Genomic_DNA"/>
</dbReference>
<accession>A0ABR9BQP1</accession>
<protein>
    <submittedName>
        <fullName evidence="2">Uncharacterized protein</fullName>
    </submittedName>
</protein>
<sequence length="111" mass="12380">MKKWNRFLLVALSLLSFSSHAVYNANMTGVVTQVLTYTDGNQIYFLLKNQPTSHPSCKPDLFAIDASTPGETRHQVLSRLLTAYATGKPVNIGYDKEGDCAHTWIRAHRIG</sequence>
<dbReference type="RefSeq" id="WP_192016493.1">
    <property type="nucleotide sequence ID" value="NZ_JACYTP010000009.1"/>
</dbReference>
<reference evidence="2 3" key="1">
    <citation type="submission" date="2020-09" db="EMBL/GenBank/DDBJ databases">
        <title>Photobacterium sp. CAU 1568 isolated from sand of Sido Beach.</title>
        <authorList>
            <person name="Kim W."/>
        </authorList>
    </citation>
    <scope>NUCLEOTIDE SEQUENCE [LARGE SCALE GENOMIC DNA]</scope>
    <source>
        <strain evidence="2 3">CAU 1568</strain>
    </source>
</reference>
<gene>
    <name evidence="2" type="ORF">IFO68_14055</name>
</gene>
<comment type="caution">
    <text evidence="2">The sequence shown here is derived from an EMBL/GenBank/DDBJ whole genome shotgun (WGS) entry which is preliminary data.</text>
</comment>
<keyword evidence="3" id="KW-1185">Reference proteome</keyword>
<dbReference type="Proteomes" id="UP000649768">
    <property type="component" value="Unassembled WGS sequence"/>
</dbReference>
<keyword evidence="1" id="KW-0732">Signal</keyword>
<feature type="chain" id="PRO_5046736694" evidence="1">
    <location>
        <begin position="22"/>
        <end position="111"/>
    </location>
</feature>
<feature type="signal peptide" evidence="1">
    <location>
        <begin position="1"/>
        <end position="21"/>
    </location>
</feature>
<name>A0ABR9BQP1_9GAMM</name>
<evidence type="ECO:0000313" key="2">
    <source>
        <dbReference type="EMBL" id="MBD8513801.1"/>
    </source>
</evidence>
<organism evidence="2 3">
    <name type="scientific">Photobacterium arenosum</name>
    <dbReference type="NCBI Taxonomy" id="2774143"/>
    <lineage>
        <taxon>Bacteria</taxon>
        <taxon>Pseudomonadati</taxon>
        <taxon>Pseudomonadota</taxon>
        <taxon>Gammaproteobacteria</taxon>
        <taxon>Vibrionales</taxon>
        <taxon>Vibrionaceae</taxon>
        <taxon>Photobacterium</taxon>
    </lineage>
</organism>
<evidence type="ECO:0000256" key="1">
    <source>
        <dbReference type="SAM" id="SignalP"/>
    </source>
</evidence>
<evidence type="ECO:0000313" key="3">
    <source>
        <dbReference type="Proteomes" id="UP000649768"/>
    </source>
</evidence>
<proteinExistence type="predicted"/>